<reference evidence="3" key="2">
    <citation type="journal article" date="2023" name="IMA Fungus">
        <title>Comparative genomic study of the Penicillium genus elucidates a diverse pangenome and 15 lateral gene transfer events.</title>
        <authorList>
            <person name="Petersen C."/>
            <person name="Sorensen T."/>
            <person name="Nielsen M.R."/>
            <person name="Sondergaard T.E."/>
            <person name="Sorensen J.L."/>
            <person name="Fitzpatrick D.A."/>
            <person name="Frisvad J.C."/>
            <person name="Nielsen K.L."/>
        </authorList>
    </citation>
    <scope>NUCLEOTIDE SEQUENCE</scope>
    <source>
        <strain evidence="3">IBT 16125</strain>
    </source>
</reference>
<dbReference type="GeneID" id="81606240"/>
<accession>A0AAD6BVN0</accession>
<sequence>MKSSTLLAVAASLLSLAGAWEITWNDANGNNHTKSGHGPSDCIAIDNPKGHLFKIDSQGEQGINMLLFTNSACSGDSAGMATDVFSKEASKDLLGFKVESLSSTASGNSTTTAGNSTATGHSATTATTTKTEASSHSASTTGSTSASKTTETTVVTSAAATTSSSTSGSASSASSSAAPASTSNAAVRMAGSNADIVKGVMCGIVGLAAWMI</sequence>
<proteinExistence type="predicted"/>
<evidence type="ECO:0000313" key="3">
    <source>
        <dbReference type="EMBL" id="KAJ5433460.1"/>
    </source>
</evidence>
<gene>
    <name evidence="3" type="ORF">N7458_012616</name>
</gene>
<organism evidence="3 4">
    <name type="scientific">Penicillium daleae</name>
    <dbReference type="NCBI Taxonomy" id="63821"/>
    <lineage>
        <taxon>Eukaryota</taxon>
        <taxon>Fungi</taxon>
        <taxon>Dikarya</taxon>
        <taxon>Ascomycota</taxon>
        <taxon>Pezizomycotina</taxon>
        <taxon>Eurotiomycetes</taxon>
        <taxon>Eurotiomycetidae</taxon>
        <taxon>Eurotiales</taxon>
        <taxon>Aspergillaceae</taxon>
        <taxon>Penicillium</taxon>
    </lineage>
</organism>
<dbReference type="Proteomes" id="UP001213681">
    <property type="component" value="Unassembled WGS sequence"/>
</dbReference>
<feature type="signal peptide" evidence="2">
    <location>
        <begin position="1"/>
        <end position="19"/>
    </location>
</feature>
<feature type="chain" id="PRO_5042127673" evidence="2">
    <location>
        <begin position="20"/>
        <end position="212"/>
    </location>
</feature>
<evidence type="ECO:0000256" key="2">
    <source>
        <dbReference type="SAM" id="SignalP"/>
    </source>
</evidence>
<dbReference type="AlphaFoldDB" id="A0AAD6BVN0"/>
<keyword evidence="4" id="KW-1185">Reference proteome</keyword>
<name>A0AAD6BVN0_9EURO</name>
<dbReference type="RefSeq" id="XP_056760751.1">
    <property type="nucleotide sequence ID" value="XM_056915997.1"/>
</dbReference>
<evidence type="ECO:0000313" key="4">
    <source>
        <dbReference type="Proteomes" id="UP001213681"/>
    </source>
</evidence>
<keyword evidence="2" id="KW-0732">Signal</keyword>
<feature type="region of interest" description="Disordered" evidence="1">
    <location>
        <begin position="103"/>
        <end position="181"/>
    </location>
</feature>
<comment type="caution">
    <text evidence="3">The sequence shown here is derived from an EMBL/GenBank/DDBJ whole genome shotgun (WGS) entry which is preliminary data.</text>
</comment>
<evidence type="ECO:0000256" key="1">
    <source>
        <dbReference type="SAM" id="MobiDB-lite"/>
    </source>
</evidence>
<reference evidence="3" key="1">
    <citation type="submission" date="2022-12" db="EMBL/GenBank/DDBJ databases">
        <authorList>
            <person name="Petersen C."/>
        </authorList>
    </citation>
    <scope>NUCLEOTIDE SEQUENCE</scope>
    <source>
        <strain evidence="3">IBT 16125</strain>
    </source>
</reference>
<dbReference type="EMBL" id="JAPVEA010000009">
    <property type="protein sequence ID" value="KAJ5433460.1"/>
    <property type="molecule type" value="Genomic_DNA"/>
</dbReference>
<protein>
    <submittedName>
        <fullName evidence="3">Uncharacterized protein</fullName>
    </submittedName>
</protein>